<evidence type="ECO:0000256" key="1">
    <source>
        <dbReference type="SAM" id="MobiDB-lite"/>
    </source>
</evidence>
<dbReference type="EMBL" id="LKAJ02000001">
    <property type="protein sequence ID" value="MCS5710615.1"/>
    <property type="molecule type" value="Genomic_DNA"/>
</dbReference>
<dbReference type="RefSeq" id="WP_075067705.1">
    <property type="nucleotide sequence ID" value="NZ_LKAJ02000001.1"/>
</dbReference>
<dbReference type="AlphaFoldDB" id="A0A0Q9YB54"/>
<evidence type="ECO:0000313" key="3">
    <source>
        <dbReference type="EMBL" id="MCS5710615.1"/>
    </source>
</evidence>
<feature type="compositionally biased region" description="Polar residues" evidence="1">
    <location>
        <begin position="66"/>
        <end position="75"/>
    </location>
</feature>
<dbReference type="STRING" id="295108.HT99x_03122"/>
<comment type="caution">
    <text evidence="2">The sequence shown here is derived from an EMBL/GenBank/DDBJ whole genome shotgun (WGS) entry which is preliminary data.</text>
</comment>
<evidence type="ECO:0000313" key="4">
    <source>
        <dbReference type="Proteomes" id="UP000051497"/>
    </source>
</evidence>
<name>A0A0Q9YB54_9GAMM</name>
<feature type="region of interest" description="Disordered" evidence="1">
    <location>
        <begin position="66"/>
        <end position="108"/>
    </location>
</feature>
<accession>A0A0Q9YB54</accession>
<protein>
    <submittedName>
        <fullName evidence="2">Uncharacterized protein</fullName>
    </submittedName>
</protein>
<reference evidence="3" key="3">
    <citation type="submission" date="2021-06" db="EMBL/GenBank/DDBJ databases">
        <title>Genomic Description and Analysis of Intracellular Bacteria, Candidatus Berkiella cookevillensis and Candidatus Berkiella aquae.</title>
        <authorList>
            <person name="Kidane D.T."/>
            <person name="Mehari Y.T."/>
            <person name="Rice F.C."/>
            <person name="Arivett B.A."/>
            <person name="Farone A.L."/>
            <person name="Berk S.G."/>
            <person name="Farone M.B."/>
        </authorList>
    </citation>
    <scope>NUCLEOTIDE SEQUENCE</scope>
    <source>
        <strain evidence="3">HT99</strain>
    </source>
</reference>
<dbReference type="Proteomes" id="UP000051497">
    <property type="component" value="Unassembled WGS sequence"/>
</dbReference>
<organism evidence="2">
    <name type="scientific">Candidatus Berkiella aquae</name>
    <dbReference type="NCBI Taxonomy" id="295108"/>
    <lineage>
        <taxon>Bacteria</taxon>
        <taxon>Pseudomonadati</taxon>
        <taxon>Pseudomonadota</taxon>
        <taxon>Gammaproteobacteria</taxon>
        <taxon>Candidatus Berkiellales</taxon>
        <taxon>Candidatus Berkiellaceae</taxon>
        <taxon>Candidatus Berkiella</taxon>
    </lineage>
</organism>
<evidence type="ECO:0000313" key="2">
    <source>
        <dbReference type="EMBL" id="KRG17915.1"/>
    </source>
</evidence>
<reference evidence="2" key="1">
    <citation type="submission" date="2015-09" db="EMBL/GenBank/DDBJ databases">
        <title>Draft Genome Sequences of Two Novel Amoeba-resistant Intranuclear Bacteria, Candidatus Berkiella cookevillensis and Candidatus Berkiella aquae.</title>
        <authorList>
            <person name="Mehari Y.T."/>
            <person name="Arivett B.A."/>
            <person name="Farone A.L."/>
            <person name="Gunderson J.H."/>
            <person name="Farone M.B."/>
        </authorList>
    </citation>
    <scope>NUCLEOTIDE SEQUENCE [LARGE SCALE GENOMIC DNA]</scope>
    <source>
        <strain evidence="2">HT99</strain>
    </source>
</reference>
<dbReference type="EMBL" id="LKAJ01000023">
    <property type="protein sequence ID" value="KRG17915.1"/>
    <property type="molecule type" value="Genomic_DNA"/>
</dbReference>
<reference evidence="3" key="2">
    <citation type="journal article" date="2016" name="Genome Announc.">
        <title>Draft Genome Sequences of Two Novel Amoeba-Resistant Intranuclear Bacteria, 'Candidatus Berkiella cookevillensis' and 'Candidatus Berkiella aquae'.</title>
        <authorList>
            <person name="Mehari Y.T."/>
            <person name="Arivett B.A."/>
            <person name="Farone A.L."/>
            <person name="Gunderson J.H."/>
            <person name="Farone M.B."/>
        </authorList>
    </citation>
    <scope>NUCLEOTIDE SEQUENCE</scope>
    <source>
        <strain evidence="3">HT99</strain>
    </source>
</reference>
<sequence length="108" mass="12268">MALSGAQRAELEELLAKFDEYSEETRSQFMELLSTEESEKNTEVKAYKSLVIQIERLMQQQIFSAPTFVQDSESSPDAYDGDDEKSSQDSDITMSGSSDRRSQIKKIK</sequence>
<keyword evidence="4" id="KW-1185">Reference proteome</keyword>
<proteinExistence type="predicted"/>
<gene>
    <name evidence="3" type="ORF">HT99x_004175</name>
    <name evidence="2" type="ORF">HT99x_03122</name>
</gene>